<feature type="region of interest" description="Disordered" evidence="1">
    <location>
        <begin position="36"/>
        <end position="84"/>
    </location>
</feature>
<dbReference type="Proteomes" id="UP000886998">
    <property type="component" value="Unassembled WGS sequence"/>
</dbReference>
<evidence type="ECO:0000256" key="1">
    <source>
        <dbReference type="SAM" id="MobiDB-lite"/>
    </source>
</evidence>
<organism evidence="2 3">
    <name type="scientific">Trichonephila inaurata madagascariensis</name>
    <dbReference type="NCBI Taxonomy" id="2747483"/>
    <lineage>
        <taxon>Eukaryota</taxon>
        <taxon>Metazoa</taxon>
        <taxon>Ecdysozoa</taxon>
        <taxon>Arthropoda</taxon>
        <taxon>Chelicerata</taxon>
        <taxon>Arachnida</taxon>
        <taxon>Araneae</taxon>
        <taxon>Araneomorphae</taxon>
        <taxon>Entelegynae</taxon>
        <taxon>Araneoidea</taxon>
        <taxon>Nephilidae</taxon>
        <taxon>Trichonephila</taxon>
        <taxon>Trichonephila inaurata</taxon>
    </lineage>
</organism>
<protein>
    <submittedName>
        <fullName evidence="2">Uncharacterized protein</fullName>
    </submittedName>
</protein>
<proteinExistence type="predicted"/>
<evidence type="ECO:0000313" key="3">
    <source>
        <dbReference type="Proteomes" id="UP000886998"/>
    </source>
</evidence>
<sequence>MPKEMGLSTVIVTQRSPATYEVAIKQITRFSDTYHSSALRPCMDKGSHSSDASQKGRSRKDNSAGSSSRTIPRNQRGSVTNVESTYAKRRMRLVSWGLPTPALEQSNAQQLPSFNSDVS</sequence>
<gene>
    <name evidence="2" type="ORF">TNIN_171501</name>
</gene>
<keyword evidence="3" id="KW-1185">Reference proteome</keyword>
<evidence type="ECO:0000313" key="2">
    <source>
        <dbReference type="EMBL" id="GFY68856.1"/>
    </source>
</evidence>
<accession>A0A8X7CIX2</accession>
<feature type="compositionally biased region" description="Polar residues" evidence="1">
    <location>
        <begin position="63"/>
        <end position="84"/>
    </location>
</feature>
<reference evidence="2" key="1">
    <citation type="submission" date="2020-08" db="EMBL/GenBank/DDBJ databases">
        <title>Multicomponent nature underlies the extraordinary mechanical properties of spider dragline silk.</title>
        <authorList>
            <person name="Kono N."/>
            <person name="Nakamura H."/>
            <person name="Mori M."/>
            <person name="Yoshida Y."/>
            <person name="Ohtoshi R."/>
            <person name="Malay A.D."/>
            <person name="Moran D.A.P."/>
            <person name="Tomita M."/>
            <person name="Numata K."/>
            <person name="Arakawa K."/>
        </authorList>
    </citation>
    <scope>NUCLEOTIDE SEQUENCE</scope>
</reference>
<comment type="caution">
    <text evidence="2">The sequence shown here is derived from an EMBL/GenBank/DDBJ whole genome shotgun (WGS) entry which is preliminary data.</text>
</comment>
<name>A0A8X7CIX2_9ARAC</name>
<dbReference type="EMBL" id="BMAV01017309">
    <property type="protein sequence ID" value="GFY68856.1"/>
    <property type="molecule type" value="Genomic_DNA"/>
</dbReference>
<dbReference type="AlphaFoldDB" id="A0A8X7CIX2"/>